<accession>A0A0B0HCF0</accession>
<comment type="caution">
    <text evidence="1">The sequence shown here is derived from an EMBL/GenBank/DDBJ whole genome shotgun (WGS) entry which is preliminary data.</text>
</comment>
<evidence type="ECO:0000313" key="2">
    <source>
        <dbReference type="Proteomes" id="UP000030856"/>
    </source>
</evidence>
<keyword evidence="2" id="KW-1185">Reference proteome</keyword>
<dbReference type="InterPro" id="IPR038142">
    <property type="entry name" value="Cytochrome_P460_sp"/>
</dbReference>
<gene>
    <name evidence="1" type="ORF">JV46_09690</name>
</gene>
<organism evidence="1 2">
    <name type="scientific">Solemya velum gill symbiont</name>
    <dbReference type="NCBI Taxonomy" id="2340"/>
    <lineage>
        <taxon>Bacteria</taxon>
        <taxon>Pseudomonadati</taxon>
        <taxon>Pseudomonadota</taxon>
        <taxon>Gammaproteobacteria</taxon>
        <taxon>sulfur-oxidizing symbionts</taxon>
    </lineage>
</organism>
<dbReference type="Proteomes" id="UP000030856">
    <property type="component" value="Unassembled WGS sequence"/>
</dbReference>
<dbReference type="CDD" id="cd20716">
    <property type="entry name" value="cyt_P460_fam"/>
    <property type="match status" value="1"/>
</dbReference>
<protein>
    <recommendedName>
        <fullName evidence="3">Cytochrome P460 domain-containing protein</fullName>
    </recommendedName>
</protein>
<proteinExistence type="predicted"/>
<dbReference type="AlphaFoldDB" id="A0A0B0HCF0"/>
<reference evidence="1 2" key="1">
    <citation type="journal article" date="2014" name="BMC Genomics">
        <title>The genome of the intracellular bacterium of the coastal bivalve, Solemya velum: a blueprint for thriving in and out of symbiosis.</title>
        <authorList>
            <person name="Dmytrenko O."/>
            <person name="Russell S.L."/>
            <person name="Loo W.T."/>
            <person name="Fontanez K.M."/>
            <person name="Liao L."/>
            <person name="Roeselers G."/>
            <person name="Sharma R."/>
            <person name="Stewart F.J."/>
            <person name="Newton I.L."/>
            <person name="Woyke T."/>
            <person name="Wu D."/>
            <person name="Lang J.M."/>
            <person name="Eisen J.A."/>
            <person name="Cavanaugh C.M."/>
        </authorList>
    </citation>
    <scope>NUCLEOTIDE SEQUENCE [LARGE SCALE GENOMIC DNA]</scope>
    <source>
        <strain evidence="1 2">WH</strain>
    </source>
</reference>
<name>A0A0B0HCF0_SOVGS</name>
<dbReference type="STRING" id="2340.JV46_09690"/>
<dbReference type="EMBL" id="JRAA01000002">
    <property type="protein sequence ID" value="KHF25126.1"/>
    <property type="molecule type" value="Genomic_DNA"/>
</dbReference>
<evidence type="ECO:0008006" key="3">
    <source>
        <dbReference type="Google" id="ProtNLM"/>
    </source>
</evidence>
<dbReference type="Gene3D" id="3.50.70.20">
    <property type="entry name" value="Cytochrome P460"/>
    <property type="match status" value="1"/>
</dbReference>
<dbReference type="eggNOG" id="ENOG50300QV">
    <property type="taxonomic scope" value="Bacteria"/>
</dbReference>
<sequence>MDNLSLVCIKIINCFYERQTSLSVSPLWQEDQIEDEKMNNIINWNHSLLAASILMLGQSSVAQETAPAFFGGPDDVSYAEKLWDSLEENQLVGRDAINVFPFAGNQPHGAIQQVLDKEIVVDGKASRVIVKRNHGGANISVKSIYSDPVSNLKAVTVMVKREAGYDSDNLDWFWAKYTAAGNLDNNPKGTLLAGRIGKNASAGCIACHRAIGGEDLETLTEK</sequence>
<evidence type="ECO:0000313" key="1">
    <source>
        <dbReference type="EMBL" id="KHF25126.1"/>
    </source>
</evidence>